<organism evidence="2 3">
    <name type="scientific">Thlaspi arvense</name>
    <name type="common">Field penny-cress</name>
    <dbReference type="NCBI Taxonomy" id="13288"/>
    <lineage>
        <taxon>Eukaryota</taxon>
        <taxon>Viridiplantae</taxon>
        <taxon>Streptophyta</taxon>
        <taxon>Embryophyta</taxon>
        <taxon>Tracheophyta</taxon>
        <taxon>Spermatophyta</taxon>
        <taxon>Magnoliopsida</taxon>
        <taxon>eudicotyledons</taxon>
        <taxon>Gunneridae</taxon>
        <taxon>Pentapetalae</taxon>
        <taxon>rosids</taxon>
        <taxon>malvids</taxon>
        <taxon>Brassicales</taxon>
        <taxon>Brassicaceae</taxon>
        <taxon>Thlaspideae</taxon>
        <taxon>Thlaspi</taxon>
    </lineage>
</organism>
<keyword evidence="1" id="KW-0472">Membrane</keyword>
<keyword evidence="3" id="KW-1185">Reference proteome</keyword>
<feature type="non-terminal residue" evidence="2">
    <location>
        <position position="1"/>
    </location>
</feature>
<evidence type="ECO:0000256" key="1">
    <source>
        <dbReference type="SAM" id="Phobius"/>
    </source>
</evidence>
<keyword evidence="1" id="KW-0812">Transmembrane</keyword>
<dbReference type="Proteomes" id="UP000836841">
    <property type="component" value="Unassembled WGS sequence"/>
</dbReference>
<dbReference type="AlphaFoldDB" id="A0AAU9RGU6"/>
<comment type="caution">
    <text evidence="2">The sequence shown here is derived from an EMBL/GenBank/DDBJ whole genome shotgun (WGS) entry which is preliminary data.</text>
</comment>
<evidence type="ECO:0000313" key="3">
    <source>
        <dbReference type="Proteomes" id="UP000836841"/>
    </source>
</evidence>
<feature type="transmembrane region" description="Helical" evidence="1">
    <location>
        <begin position="52"/>
        <end position="76"/>
    </location>
</feature>
<accession>A0AAU9RGU6</accession>
<dbReference type="EMBL" id="CAJVSB020000026">
    <property type="protein sequence ID" value="CAH2040765.1"/>
    <property type="molecule type" value="Genomic_DNA"/>
</dbReference>
<protein>
    <submittedName>
        <fullName evidence="2">Uncharacterized protein</fullName>
    </submittedName>
</protein>
<name>A0AAU9RGU6_THLAR</name>
<sequence length="172" mass="19247">TSSGVSSHCAPILCNVLADSIYILYKLSQLVRSLHPFQADSAMFDLELSTSLLFYTLLPLLFFFIFNLKSILTGLFPSKSSKLPRSYPIVGSFFAIYANRDRPIQWTSDVLLSSPTATFVLHRPLGRRQVFTANPSNLTGRLIPIFCAAAKYGTVLDLQVGVYVIQFDFFSY</sequence>
<evidence type="ECO:0000313" key="2">
    <source>
        <dbReference type="EMBL" id="CAH2040765.1"/>
    </source>
</evidence>
<proteinExistence type="predicted"/>
<reference evidence="2 3" key="1">
    <citation type="submission" date="2022-03" db="EMBL/GenBank/DDBJ databases">
        <authorList>
            <person name="Nunn A."/>
            <person name="Chopra R."/>
            <person name="Nunn A."/>
            <person name="Contreras Garrido A."/>
        </authorList>
    </citation>
    <scope>NUCLEOTIDE SEQUENCE [LARGE SCALE GENOMIC DNA]</scope>
</reference>
<keyword evidence="1" id="KW-1133">Transmembrane helix</keyword>
<gene>
    <name evidence="2" type="ORF">TAV2_LOCUS4190</name>
</gene>